<evidence type="ECO:0000313" key="4">
    <source>
        <dbReference type="Proteomes" id="UP001165263"/>
    </source>
</evidence>
<keyword evidence="4" id="KW-1185">Reference proteome</keyword>
<gene>
    <name evidence="3" type="ORF">NX786_14180</name>
</gene>
<name>A0ABT2C1C1_9BURK</name>
<feature type="signal peptide" evidence="2">
    <location>
        <begin position="1"/>
        <end position="25"/>
    </location>
</feature>
<feature type="compositionally biased region" description="Pro residues" evidence="1">
    <location>
        <begin position="37"/>
        <end position="49"/>
    </location>
</feature>
<proteinExistence type="predicted"/>
<feature type="compositionally biased region" description="Low complexity" evidence="1">
    <location>
        <begin position="25"/>
        <end position="36"/>
    </location>
</feature>
<dbReference type="Proteomes" id="UP001165263">
    <property type="component" value="Unassembled WGS sequence"/>
</dbReference>
<feature type="region of interest" description="Disordered" evidence="1">
    <location>
        <begin position="23"/>
        <end position="49"/>
    </location>
</feature>
<evidence type="ECO:0000256" key="2">
    <source>
        <dbReference type="SAM" id="SignalP"/>
    </source>
</evidence>
<sequence>MRLTMAALAALVLCAGCGGSGGGTAMPPTQAPAPVTVTPPPTAHPVEPGPAVPITHAAQMIHAQGAKWVTADGAEIHLKGANIGNWLINEF</sequence>
<organism evidence="3 4">
    <name type="scientific">Telluria mixta</name>
    <dbReference type="NCBI Taxonomy" id="34071"/>
    <lineage>
        <taxon>Bacteria</taxon>
        <taxon>Pseudomonadati</taxon>
        <taxon>Pseudomonadota</taxon>
        <taxon>Betaproteobacteria</taxon>
        <taxon>Burkholderiales</taxon>
        <taxon>Oxalobacteraceae</taxon>
        <taxon>Telluria group</taxon>
        <taxon>Telluria</taxon>
    </lineage>
</organism>
<evidence type="ECO:0000256" key="1">
    <source>
        <dbReference type="SAM" id="MobiDB-lite"/>
    </source>
</evidence>
<dbReference type="EMBL" id="JANUHC010000004">
    <property type="protein sequence ID" value="MCS0630484.1"/>
    <property type="molecule type" value="Genomic_DNA"/>
</dbReference>
<reference evidence="3" key="1">
    <citation type="submission" date="2022-08" db="EMBL/GenBank/DDBJ databases">
        <title>Reclassification of Massilia species as members of the genera Telluria, Duganella, Pseudoduganella, Mokoshia gen. nov. and Zemynaea gen. nov. using orthogonal and non-orthogonal genome-based approaches.</title>
        <authorList>
            <person name="Bowman J.P."/>
        </authorList>
    </citation>
    <scope>NUCLEOTIDE SEQUENCE</scope>
    <source>
        <strain evidence="3">LMG 11547</strain>
    </source>
</reference>
<comment type="caution">
    <text evidence="3">The sequence shown here is derived from an EMBL/GenBank/DDBJ whole genome shotgun (WGS) entry which is preliminary data.</text>
</comment>
<feature type="chain" id="PRO_5046231783" evidence="2">
    <location>
        <begin position="26"/>
        <end position="91"/>
    </location>
</feature>
<keyword evidence="2" id="KW-0732">Signal</keyword>
<accession>A0ABT2C1C1</accession>
<evidence type="ECO:0000313" key="3">
    <source>
        <dbReference type="EMBL" id="MCS0630484.1"/>
    </source>
</evidence>
<protein>
    <submittedName>
        <fullName evidence="3">Uncharacterized protein</fullName>
    </submittedName>
</protein>
<dbReference type="RefSeq" id="WP_259449587.1">
    <property type="nucleotide sequence ID" value="NZ_CP119520.1"/>
</dbReference>